<dbReference type="EC" id="4.2.99.18" evidence="3"/>
<organism evidence="19 20">
    <name type="scientific">Acidicapsa dinghuensis</name>
    <dbReference type="NCBI Taxonomy" id="2218256"/>
    <lineage>
        <taxon>Bacteria</taxon>
        <taxon>Pseudomonadati</taxon>
        <taxon>Acidobacteriota</taxon>
        <taxon>Terriglobia</taxon>
        <taxon>Terriglobales</taxon>
        <taxon>Acidobacteriaceae</taxon>
        <taxon>Acidicapsa</taxon>
    </lineage>
</organism>
<dbReference type="InterPro" id="IPR010979">
    <property type="entry name" value="Ribosomal_uS13-like_H2TH"/>
</dbReference>
<comment type="catalytic activity">
    <reaction evidence="14">
        <text>2'-deoxyribonucleotide-(2'-deoxyribose 5'-phosphate)-2'-deoxyribonucleotide-DNA = a 3'-end 2'-deoxyribonucleotide-(2,3-dehydro-2,3-deoxyribose 5'-phosphate)-DNA + a 5'-end 5'-phospho-2'-deoxyribonucleoside-DNA + H(+)</text>
        <dbReference type="Rhea" id="RHEA:66592"/>
        <dbReference type="Rhea" id="RHEA-COMP:13180"/>
        <dbReference type="Rhea" id="RHEA-COMP:16897"/>
        <dbReference type="Rhea" id="RHEA-COMP:17067"/>
        <dbReference type="ChEBI" id="CHEBI:15378"/>
        <dbReference type="ChEBI" id="CHEBI:136412"/>
        <dbReference type="ChEBI" id="CHEBI:157695"/>
        <dbReference type="ChEBI" id="CHEBI:167181"/>
        <dbReference type="EC" id="4.2.99.18"/>
    </reaction>
</comment>
<gene>
    <name evidence="19" type="ORF">ACFPT7_15725</name>
</gene>
<dbReference type="Gene3D" id="1.10.8.50">
    <property type="match status" value="1"/>
</dbReference>
<dbReference type="SUPFAM" id="SSF81624">
    <property type="entry name" value="N-terminal domain of MutM-like DNA repair proteins"/>
    <property type="match status" value="1"/>
</dbReference>
<reference evidence="20" key="1">
    <citation type="journal article" date="2019" name="Int. J. Syst. Evol. Microbiol.">
        <title>The Global Catalogue of Microorganisms (GCM) 10K type strain sequencing project: providing services to taxonomists for standard genome sequencing and annotation.</title>
        <authorList>
            <consortium name="The Broad Institute Genomics Platform"/>
            <consortium name="The Broad Institute Genome Sequencing Center for Infectious Disease"/>
            <person name="Wu L."/>
            <person name="Ma J."/>
        </authorList>
    </citation>
    <scope>NUCLEOTIDE SEQUENCE [LARGE SCALE GENOMIC DNA]</scope>
    <source>
        <strain evidence="20">JCM 4087</strain>
    </source>
</reference>
<keyword evidence="9" id="KW-0238">DNA-binding</keyword>
<dbReference type="SMART" id="SM01232">
    <property type="entry name" value="H2TH"/>
    <property type="match status" value="1"/>
</dbReference>
<feature type="compositionally biased region" description="Basic and acidic residues" evidence="16">
    <location>
        <begin position="303"/>
        <end position="313"/>
    </location>
</feature>
<keyword evidence="7" id="KW-0378">Hydrolase</keyword>
<dbReference type="PROSITE" id="PS51068">
    <property type="entry name" value="FPG_CAT"/>
    <property type="match status" value="1"/>
</dbReference>
<evidence type="ECO:0000256" key="13">
    <source>
        <dbReference type="ARBA" id="ARBA00023295"/>
    </source>
</evidence>
<sequence>MPEGDTIFRTARTLSRALVGKTVTRFHSEYAQLASANDQHPFTGQIITKVEARGKYLLMHFADPKDSTSERAGSERILATHMLMSGSWHIYRLGEPWQDSRANMRILIETADFVAVGFRIPVARLHTPQTLTRDKKIPQTERDVLSEDFDAKAAVERLQKHGREELGNALVRQDVLAGVGNVFKSEICFLERISPFRKVDTLTDTQIKKLVAAAQKLLAANVLEDSGDLVVTFSGKQRRTTHSADPGDSLWVYGRKGEPCRRCSTTIQRALQQPNARSTYWCPVCQPLSTATPQPVGQTANPPRDKKQKAPLE</sequence>
<dbReference type="InterPro" id="IPR010663">
    <property type="entry name" value="Znf_FPG/IleRS"/>
</dbReference>
<evidence type="ECO:0000256" key="7">
    <source>
        <dbReference type="ARBA" id="ARBA00022801"/>
    </source>
</evidence>
<dbReference type="Pfam" id="PF01149">
    <property type="entry name" value="Fapy_DNA_glyco"/>
    <property type="match status" value="1"/>
</dbReference>
<keyword evidence="11" id="KW-0456">Lyase</keyword>
<dbReference type="InterPro" id="IPR044090">
    <property type="entry name" value="Nei2_N"/>
</dbReference>
<comment type="caution">
    <text evidence="19">The sequence shown here is derived from an EMBL/GenBank/DDBJ whole genome shotgun (WGS) entry which is preliminary data.</text>
</comment>
<keyword evidence="10" id="KW-0234">DNA repair</keyword>
<dbReference type="SUPFAM" id="SSF46946">
    <property type="entry name" value="S13-like H2TH domain"/>
    <property type="match status" value="1"/>
</dbReference>
<evidence type="ECO:0000256" key="2">
    <source>
        <dbReference type="ARBA" id="ARBA00009409"/>
    </source>
</evidence>
<evidence type="ECO:0000313" key="19">
    <source>
        <dbReference type="EMBL" id="MFC5863757.1"/>
    </source>
</evidence>
<comment type="cofactor">
    <cofactor evidence="1">
        <name>Zn(2+)</name>
        <dbReference type="ChEBI" id="CHEBI:29105"/>
    </cofactor>
</comment>
<evidence type="ECO:0000256" key="12">
    <source>
        <dbReference type="ARBA" id="ARBA00023268"/>
    </source>
</evidence>
<dbReference type="PANTHER" id="PTHR42697:SF1">
    <property type="entry name" value="ENDONUCLEASE 8"/>
    <property type="match status" value="1"/>
</dbReference>
<protein>
    <recommendedName>
        <fullName evidence="3">DNA-(apurinic or apyrimidinic site) lyase</fullName>
        <ecNumber evidence="3">4.2.99.18</ecNumber>
    </recommendedName>
</protein>
<evidence type="ECO:0000256" key="5">
    <source>
        <dbReference type="ARBA" id="ARBA00022763"/>
    </source>
</evidence>
<dbReference type="InterPro" id="IPR015886">
    <property type="entry name" value="H2TH_FPG"/>
</dbReference>
<evidence type="ECO:0000256" key="3">
    <source>
        <dbReference type="ARBA" id="ARBA00012720"/>
    </source>
</evidence>
<dbReference type="EMBL" id="JBHSPH010000006">
    <property type="protein sequence ID" value="MFC5863757.1"/>
    <property type="molecule type" value="Genomic_DNA"/>
</dbReference>
<dbReference type="RefSeq" id="WP_263342474.1">
    <property type="nucleotide sequence ID" value="NZ_JAGSYH010000012.1"/>
</dbReference>
<dbReference type="PROSITE" id="PS51066">
    <property type="entry name" value="ZF_FPG_2"/>
    <property type="match status" value="1"/>
</dbReference>
<evidence type="ECO:0000259" key="17">
    <source>
        <dbReference type="PROSITE" id="PS51066"/>
    </source>
</evidence>
<dbReference type="PROSITE" id="PS01242">
    <property type="entry name" value="ZF_FPG_1"/>
    <property type="match status" value="1"/>
</dbReference>
<feature type="domain" description="FPG-type" evidence="17">
    <location>
        <begin position="251"/>
        <end position="287"/>
    </location>
</feature>
<dbReference type="Pfam" id="PF06831">
    <property type="entry name" value="H2TH"/>
    <property type="match status" value="1"/>
</dbReference>
<evidence type="ECO:0000256" key="8">
    <source>
        <dbReference type="ARBA" id="ARBA00022833"/>
    </source>
</evidence>
<name>A0ABW1EKG4_9BACT</name>
<dbReference type="Gene3D" id="3.20.190.10">
    <property type="entry name" value="MutM-like, N-terminal"/>
    <property type="match status" value="1"/>
</dbReference>
<feature type="region of interest" description="Disordered" evidence="16">
    <location>
        <begin position="292"/>
        <end position="313"/>
    </location>
</feature>
<keyword evidence="5" id="KW-0227">DNA damage</keyword>
<evidence type="ECO:0000256" key="11">
    <source>
        <dbReference type="ARBA" id="ARBA00023239"/>
    </source>
</evidence>
<dbReference type="PANTHER" id="PTHR42697">
    <property type="entry name" value="ENDONUCLEASE 8"/>
    <property type="match status" value="1"/>
</dbReference>
<evidence type="ECO:0000256" key="9">
    <source>
        <dbReference type="ARBA" id="ARBA00023125"/>
    </source>
</evidence>
<dbReference type="InterPro" id="IPR000214">
    <property type="entry name" value="Znf_DNA_glyclase/AP_lyase"/>
</dbReference>
<dbReference type="SMART" id="SM00898">
    <property type="entry name" value="Fapy_DNA_glyco"/>
    <property type="match status" value="1"/>
</dbReference>
<keyword evidence="13" id="KW-0326">Glycosidase</keyword>
<evidence type="ECO:0000313" key="20">
    <source>
        <dbReference type="Proteomes" id="UP001596091"/>
    </source>
</evidence>
<dbReference type="InterPro" id="IPR015887">
    <property type="entry name" value="DNA_glyclase_Znf_dom_DNA_BS"/>
</dbReference>
<dbReference type="Pfam" id="PF06827">
    <property type="entry name" value="zf-FPG_IleRS"/>
    <property type="match status" value="1"/>
</dbReference>
<keyword evidence="20" id="KW-1185">Reference proteome</keyword>
<feature type="compositionally biased region" description="Polar residues" evidence="16">
    <location>
        <begin position="292"/>
        <end position="301"/>
    </location>
</feature>
<accession>A0ABW1EKG4</accession>
<dbReference type="Proteomes" id="UP001596091">
    <property type="component" value="Unassembled WGS sequence"/>
</dbReference>
<comment type="similarity">
    <text evidence="2">Belongs to the FPG family.</text>
</comment>
<dbReference type="InterPro" id="IPR012319">
    <property type="entry name" value="FPG_cat"/>
</dbReference>
<evidence type="ECO:0000256" key="16">
    <source>
        <dbReference type="SAM" id="MobiDB-lite"/>
    </source>
</evidence>
<keyword evidence="8" id="KW-0862">Zinc</keyword>
<evidence type="ECO:0000256" key="1">
    <source>
        <dbReference type="ARBA" id="ARBA00001947"/>
    </source>
</evidence>
<evidence type="ECO:0000256" key="14">
    <source>
        <dbReference type="ARBA" id="ARBA00044632"/>
    </source>
</evidence>
<keyword evidence="4" id="KW-0479">Metal-binding</keyword>
<evidence type="ECO:0000256" key="15">
    <source>
        <dbReference type="PROSITE-ProRule" id="PRU00391"/>
    </source>
</evidence>
<evidence type="ECO:0000259" key="18">
    <source>
        <dbReference type="PROSITE" id="PS51068"/>
    </source>
</evidence>
<dbReference type="CDD" id="cd08971">
    <property type="entry name" value="AcNei2_N"/>
    <property type="match status" value="1"/>
</dbReference>
<evidence type="ECO:0000256" key="6">
    <source>
        <dbReference type="ARBA" id="ARBA00022771"/>
    </source>
</evidence>
<proteinExistence type="inferred from homology"/>
<feature type="domain" description="Formamidopyrimidine-DNA glycosylase catalytic" evidence="18">
    <location>
        <begin position="2"/>
        <end position="104"/>
    </location>
</feature>
<keyword evidence="6 15" id="KW-0863">Zinc-finger</keyword>
<dbReference type="InterPro" id="IPR035937">
    <property type="entry name" value="FPG_N"/>
</dbReference>
<evidence type="ECO:0000256" key="10">
    <source>
        <dbReference type="ARBA" id="ARBA00023204"/>
    </source>
</evidence>
<evidence type="ECO:0000256" key="4">
    <source>
        <dbReference type="ARBA" id="ARBA00022723"/>
    </source>
</evidence>
<keyword evidence="12" id="KW-0511">Multifunctional enzyme</keyword>
<dbReference type="SUPFAM" id="SSF57716">
    <property type="entry name" value="Glucocorticoid receptor-like (DNA-binding domain)"/>
    <property type="match status" value="1"/>
</dbReference>